<feature type="compositionally biased region" description="Low complexity" evidence="6">
    <location>
        <begin position="1"/>
        <end position="19"/>
    </location>
</feature>
<protein>
    <recommendedName>
        <fullName evidence="7">LIM zinc-binding domain-containing protein</fullName>
    </recommendedName>
</protein>
<evidence type="ECO:0000313" key="9">
    <source>
        <dbReference type="Proteomes" id="UP001591681"/>
    </source>
</evidence>
<dbReference type="AlphaFoldDB" id="A0ABD1IXL8"/>
<dbReference type="InterPro" id="IPR001781">
    <property type="entry name" value="Znf_LIM"/>
</dbReference>
<dbReference type="InterPro" id="IPR047247">
    <property type="entry name" value="Ajuba-like_LIM2"/>
</dbReference>
<keyword evidence="9" id="KW-1185">Reference proteome</keyword>
<feature type="region of interest" description="Disordered" evidence="6">
    <location>
        <begin position="293"/>
        <end position="333"/>
    </location>
</feature>
<accession>A0ABD1IXL8</accession>
<name>A0ABD1IXL8_9TELE</name>
<feature type="region of interest" description="Disordered" evidence="6">
    <location>
        <begin position="178"/>
        <end position="203"/>
    </location>
</feature>
<evidence type="ECO:0000256" key="5">
    <source>
        <dbReference type="PROSITE-ProRule" id="PRU00125"/>
    </source>
</evidence>
<dbReference type="CDD" id="cd09352">
    <property type="entry name" value="LIM1_Ajuba_like"/>
    <property type="match status" value="1"/>
</dbReference>
<organism evidence="8 9">
    <name type="scientific">Coilia grayii</name>
    <name type="common">Gray's grenadier anchovy</name>
    <dbReference type="NCBI Taxonomy" id="363190"/>
    <lineage>
        <taxon>Eukaryota</taxon>
        <taxon>Metazoa</taxon>
        <taxon>Chordata</taxon>
        <taxon>Craniata</taxon>
        <taxon>Vertebrata</taxon>
        <taxon>Euteleostomi</taxon>
        <taxon>Actinopterygii</taxon>
        <taxon>Neopterygii</taxon>
        <taxon>Teleostei</taxon>
        <taxon>Clupei</taxon>
        <taxon>Clupeiformes</taxon>
        <taxon>Clupeoidei</taxon>
        <taxon>Engraulidae</taxon>
        <taxon>Coilinae</taxon>
        <taxon>Coilia</taxon>
    </lineage>
</organism>
<feature type="compositionally biased region" description="Gly residues" evidence="6">
    <location>
        <begin position="300"/>
        <end position="309"/>
    </location>
</feature>
<dbReference type="Proteomes" id="UP001591681">
    <property type="component" value="Unassembled WGS sequence"/>
</dbReference>
<feature type="domain" description="LIM zinc-binding" evidence="7">
    <location>
        <begin position="499"/>
        <end position="560"/>
    </location>
</feature>
<dbReference type="Gene3D" id="2.10.110.10">
    <property type="entry name" value="Cysteine Rich Protein"/>
    <property type="match status" value="3"/>
</dbReference>
<keyword evidence="4 5" id="KW-0440">LIM domain</keyword>
<sequence length="695" mass="73782">MDRLGSKLLTKLKLTDSGSVKFPSSKKKNELANTNNNSNRSNTPTGSTAHHGSSITTSSSDVATQTGGLGGGRPSARVCPSPTAPSAAPAAPTECSLKSELHPATLAPLRRPSPQLRAPCYMSEGISTDVRAGGGGSCEGALRCDMDPQCGLSPRASLNQRRYSLELQQLVRRQQLLSQPPPSMPPLYPSHPSCPRSATESSFMPEPERHKRFSLQEALFYKRLSSGGELWDSVRPASLSHPPQRAPDGAGGMGLGVGVGGGGGFFPPGGTTALSPCSSFSLQESLLASPRSSFASSTASGGGGGGGVSPMGSRCSSNRTSGISLGYDSRHTPSGPFQPQQFSSVQLGGATSGQCYHHPGGGRPCSHSIEAWDYLEGAMAGENRHSYPPATGKSAEGWAEHRAGPMENEVARSRLSDLPGVRYQQELTRLLLRDAALEEEDLLGGLTLKELHITPGKPTAPAPTAAAAASHLSSGGPFKAHEEPGAARESGENRQEFFGPCVKCGKGVYGADNACQALDSLYHTRCFTCVSCGRTLRNKDFYNVSGSVYCKEDYMFSGFQAAAEKCCVCGHLILEQILQAIGNSYHPGCFRCIVCSKSLDGVPFTVDYLNNVYCVSDYNRTFAPKCAACLQPILPAEGSEEILRVVSMNKDYHFECYHCEECGKQLSDQPGSQCFPLEGHLLCHACHMIRIARCT</sequence>
<dbReference type="FunFam" id="2.10.110.10:FF:000037">
    <property type="entry name" value="LIM domain-containing protein 1"/>
    <property type="match status" value="1"/>
</dbReference>
<dbReference type="Pfam" id="PF00412">
    <property type="entry name" value="LIM"/>
    <property type="match status" value="3"/>
</dbReference>
<feature type="domain" description="LIM zinc-binding" evidence="7">
    <location>
        <begin position="625"/>
        <end position="693"/>
    </location>
</feature>
<evidence type="ECO:0000256" key="4">
    <source>
        <dbReference type="ARBA" id="ARBA00023038"/>
    </source>
</evidence>
<dbReference type="GO" id="GO:0046872">
    <property type="term" value="F:metal ion binding"/>
    <property type="evidence" value="ECO:0007669"/>
    <property type="project" value="UniProtKB-KW"/>
</dbReference>
<feature type="region of interest" description="Disordered" evidence="6">
    <location>
        <begin position="456"/>
        <end position="492"/>
    </location>
</feature>
<proteinExistence type="predicted"/>
<comment type="caution">
    <text evidence="8">The sequence shown here is derived from an EMBL/GenBank/DDBJ whole genome shotgun (WGS) entry which is preliminary data.</text>
</comment>
<dbReference type="PROSITE" id="PS50023">
    <property type="entry name" value="LIM_DOMAIN_2"/>
    <property type="match status" value="3"/>
</dbReference>
<dbReference type="InterPro" id="IPR047172">
    <property type="entry name" value="Ajuba-like"/>
</dbReference>
<dbReference type="InterPro" id="IPR047245">
    <property type="entry name" value="Ajuba-like_LIM1"/>
</dbReference>
<feature type="compositionally biased region" description="Low complexity" evidence="6">
    <location>
        <begin position="33"/>
        <end position="48"/>
    </location>
</feature>
<feature type="compositionally biased region" description="Low complexity" evidence="6">
    <location>
        <begin position="80"/>
        <end position="93"/>
    </location>
</feature>
<dbReference type="PANTHER" id="PTHR24219">
    <property type="entry name" value="LIM DOMAIN-CONTAINING PROTEIN JUB"/>
    <property type="match status" value="1"/>
</dbReference>
<evidence type="ECO:0000256" key="6">
    <source>
        <dbReference type="SAM" id="MobiDB-lite"/>
    </source>
</evidence>
<feature type="compositionally biased region" description="Polar residues" evidence="6">
    <location>
        <begin position="314"/>
        <end position="323"/>
    </location>
</feature>
<dbReference type="CDD" id="cd09355">
    <property type="entry name" value="LIM2_Ajuba_like"/>
    <property type="match status" value="1"/>
</dbReference>
<keyword evidence="1 5" id="KW-0479">Metal-binding</keyword>
<evidence type="ECO:0000256" key="3">
    <source>
        <dbReference type="ARBA" id="ARBA00022833"/>
    </source>
</evidence>
<keyword evidence="2" id="KW-0677">Repeat</keyword>
<evidence type="ECO:0000313" key="8">
    <source>
        <dbReference type="EMBL" id="KAL2079702.1"/>
    </source>
</evidence>
<feature type="domain" description="LIM zinc-binding" evidence="7">
    <location>
        <begin position="564"/>
        <end position="624"/>
    </location>
</feature>
<dbReference type="CDD" id="cd09438">
    <property type="entry name" value="LIM3_Ajuba_like"/>
    <property type="match status" value="1"/>
</dbReference>
<evidence type="ECO:0000259" key="7">
    <source>
        <dbReference type="PROSITE" id="PS50023"/>
    </source>
</evidence>
<evidence type="ECO:0000256" key="1">
    <source>
        <dbReference type="ARBA" id="ARBA00022723"/>
    </source>
</evidence>
<evidence type="ECO:0000256" key="2">
    <source>
        <dbReference type="ARBA" id="ARBA00022737"/>
    </source>
</evidence>
<dbReference type="EMBL" id="JBHFQA010000022">
    <property type="protein sequence ID" value="KAL2079702.1"/>
    <property type="molecule type" value="Genomic_DNA"/>
</dbReference>
<feature type="compositionally biased region" description="Pro residues" evidence="6">
    <location>
        <begin position="179"/>
        <end position="189"/>
    </location>
</feature>
<reference evidence="8 9" key="1">
    <citation type="submission" date="2024-09" db="EMBL/GenBank/DDBJ databases">
        <title>A chromosome-level genome assembly of Gray's grenadier anchovy, Coilia grayii.</title>
        <authorList>
            <person name="Fu Z."/>
        </authorList>
    </citation>
    <scope>NUCLEOTIDE SEQUENCE [LARGE SCALE GENOMIC DNA]</scope>
    <source>
        <strain evidence="8">G4</strain>
        <tissue evidence="8">Muscle</tissue>
    </source>
</reference>
<gene>
    <name evidence="8" type="ORF">ACEWY4_025446</name>
</gene>
<feature type="compositionally biased region" description="Polar residues" evidence="6">
    <location>
        <begin position="50"/>
        <end position="66"/>
    </location>
</feature>
<dbReference type="PANTHER" id="PTHR24219:SF8">
    <property type="entry name" value="AJUBA LIM PROTEIN"/>
    <property type="match status" value="1"/>
</dbReference>
<dbReference type="PROSITE" id="PS00478">
    <property type="entry name" value="LIM_DOMAIN_1"/>
    <property type="match status" value="1"/>
</dbReference>
<dbReference type="SUPFAM" id="SSF57716">
    <property type="entry name" value="Glucocorticoid receptor-like (DNA-binding domain)"/>
    <property type="match status" value="3"/>
</dbReference>
<dbReference type="SMART" id="SM00132">
    <property type="entry name" value="LIM"/>
    <property type="match status" value="3"/>
</dbReference>
<dbReference type="InterPro" id="IPR047248">
    <property type="entry name" value="Ajuba-like_LIM3"/>
</dbReference>
<keyword evidence="3 5" id="KW-0862">Zinc</keyword>
<feature type="region of interest" description="Disordered" evidence="6">
    <location>
        <begin position="1"/>
        <end position="95"/>
    </location>
</feature>
<feature type="compositionally biased region" description="Basic and acidic residues" evidence="6">
    <location>
        <begin position="479"/>
        <end position="492"/>
    </location>
</feature>